<dbReference type="GO" id="GO:0004045">
    <property type="term" value="F:peptidyl-tRNA hydrolase activity"/>
    <property type="evidence" value="ECO:0007669"/>
    <property type="project" value="UniProtKB-EC"/>
</dbReference>
<keyword evidence="4" id="KW-0694">RNA-binding</keyword>
<dbReference type="EMBL" id="LBTJ01000064">
    <property type="protein sequence ID" value="KKQ36539.1"/>
    <property type="molecule type" value="Genomic_DNA"/>
</dbReference>
<dbReference type="PROSITE" id="PS01195">
    <property type="entry name" value="PEPT_TRNA_HYDROL_1"/>
    <property type="match status" value="1"/>
</dbReference>
<comment type="caution">
    <text evidence="9">The sequence shown here is derived from an EMBL/GenBank/DDBJ whole genome shotgun (WGS) entry which is preliminary data.</text>
</comment>
<dbReference type="PANTHER" id="PTHR17224:SF1">
    <property type="entry name" value="PEPTIDYL-TRNA HYDROLASE"/>
    <property type="match status" value="1"/>
</dbReference>
<evidence type="ECO:0000256" key="4">
    <source>
        <dbReference type="ARBA" id="ARBA00022884"/>
    </source>
</evidence>
<dbReference type="GO" id="GO:0000049">
    <property type="term" value="F:tRNA binding"/>
    <property type="evidence" value="ECO:0007669"/>
    <property type="project" value="UniProtKB-KW"/>
</dbReference>
<evidence type="ECO:0000256" key="7">
    <source>
        <dbReference type="RuleBase" id="RU000673"/>
    </source>
</evidence>
<evidence type="ECO:0000256" key="2">
    <source>
        <dbReference type="ARBA" id="ARBA00022555"/>
    </source>
</evidence>
<protein>
    <recommendedName>
        <fullName evidence="6 7">Peptidyl-tRNA hydrolase</fullName>
        <ecNumber evidence="1 7">3.1.1.29</ecNumber>
    </recommendedName>
</protein>
<sequence>MNILIVGLGNPDKQYHQNRHNVGFQFVDWLLEDYSKRNTDTVHGFKYDKYTNSELAKISIRSLRDTVHVVLSKPLTYMNRSGESIRKLLSASTTKPPTLFVVHDDLDIRLGNFKIQKGVGPKVHNGIDSIEQSLKTKDFWRIRIGIDNRDSDYEGSGEGYVLSDFTKEEKIQFRDIFQKINTRFLDMI</sequence>
<evidence type="ECO:0000256" key="3">
    <source>
        <dbReference type="ARBA" id="ARBA00022801"/>
    </source>
</evidence>
<dbReference type="AlphaFoldDB" id="A0A0G0JIC8"/>
<dbReference type="NCBIfam" id="TIGR00447">
    <property type="entry name" value="pth"/>
    <property type="match status" value="1"/>
</dbReference>
<name>A0A0G0JIC8_9BACT</name>
<evidence type="ECO:0000256" key="5">
    <source>
        <dbReference type="ARBA" id="ARBA00038063"/>
    </source>
</evidence>
<comment type="similarity">
    <text evidence="5 8">Belongs to the PTH family.</text>
</comment>
<dbReference type="Gene3D" id="3.40.50.1470">
    <property type="entry name" value="Peptidyl-tRNA hydrolase"/>
    <property type="match status" value="1"/>
</dbReference>
<dbReference type="InterPro" id="IPR001328">
    <property type="entry name" value="Pept_tRNA_hydro"/>
</dbReference>
<proteinExistence type="inferred from homology"/>
<dbReference type="InterPro" id="IPR018171">
    <property type="entry name" value="Pept_tRNA_hydro_CS"/>
</dbReference>
<evidence type="ECO:0000256" key="1">
    <source>
        <dbReference type="ARBA" id="ARBA00013260"/>
    </source>
</evidence>
<keyword evidence="2" id="KW-0820">tRNA-binding</keyword>
<evidence type="ECO:0000256" key="8">
    <source>
        <dbReference type="RuleBase" id="RU004320"/>
    </source>
</evidence>
<evidence type="ECO:0000313" key="10">
    <source>
        <dbReference type="Proteomes" id="UP000034471"/>
    </source>
</evidence>
<organism evidence="9 10">
    <name type="scientific">Candidatus Roizmanbacteria bacterium GW2011_GWA2_37_7</name>
    <dbReference type="NCBI Taxonomy" id="1618481"/>
    <lineage>
        <taxon>Bacteria</taxon>
        <taxon>Candidatus Roizmaniibacteriota</taxon>
    </lineage>
</organism>
<dbReference type="CDD" id="cd00462">
    <property type="entry name" value="PTH"/>
    <property type="match status" value="1"/>
</dbReference>
<comment type="catalytic activity">
    <reaction evidence="7">
        <text>an N-acyl-L-alpha-aminoacyl-tRNA + H2O = an N-acyl-L-amino acid + a tRNA + H(+)</text>
        <dbReference type="Rhea" id="RHEA:54448"/>
        <dbReference type="Rhea" id="RHEA-COMP:10123"/>
        <dbReference type="Rhea" id="RHEA-COMP:13883"/>
        <dbReference type="ChEBI" id="CHEBI:15377"/>
        <dbReference type="ChEBI" id="CHEBI:15378"/>
        <dbReference type="ChEBI" id="CHEBI:59874"/>
        <dbReference type="ChEBI" id="CHEBI:78442"/>
        <dbReference type="ChEBI" id="CHEBI:138191"/>
        <dbReference type="EC" id="3.1.1.29"/>
    </reaction>
</comment>
<dbReference type="PATRIC" id="fig|1618481.3.peg.978"/>
<dbReference type="InterPro" id="IPR036416">
    <property type="entry name" value="Pept_tRNA_hydro_sf"/>
</dbReference>
<dbReference type="EC" id="3.1.1.29" evidence="1 7"/>
<accession>A0A0G0JIC8</accession>
<gene>
    <name evidence="9" type="ORF">US54_C0064G0007</name>
</gene>
<dbReference type="PANTHER" id="PTHR17224">
    <property type="entry name" value="PEPTIDYL-TRNA HYDROLASE"/>
    <property type="match status" value="1"/>
</dbReference>
<dbReference type="STRING" id="1618481.US54_C0064G0007"/>
<dbReference type="SUPFAM" id="SSF53178">
    <property type="entry name" value="Peptidyl-tRNA hydrolase-like"/>
    <property type="match status" value="1"/>
</dbReference>
<evidence type="ECO:0000256" key="6">
    <source>
        <dbReference type="ARBA" id="ARBA00050038"/>
    </source>
</evidence>
<keyword evidence="3 7" id="KW-0378">Hydrolase</keyword>
<evidence type="ECO:0000313" key="9">
    <source>
        <dbReference type="EMBL" id="KKQ36539.1"/>
    </source>
</evidence>
<reference evidence="9 10" key="1">
    <citation type="journal article" date="2015" name="Nature">
        <title>rRNA introns, odd ribosomes, and small enigmatic genomes across a large radiation of phyla.</title>
        <authorList>
            <person name="Brown C.T."/>
            <person name="Hug L.A."/>
            <person name="Thomas B.C."/>
            <person name="Sharon I."/>
            <person name="Castelle C.J."/>
            <person name="Singh A."/>
            <person name="Wilkins M.J."/>
            <person name="Williams K.H."/>
            <person name="Banfield J.F."/>
        </authorList>
    </citation>
    <scope>NUCLEOTIDE SEQUENCE [LARGE SCALE GENOMIC DNA]</scope>
</reference>
<dbReference type="Pfam" id="PF01195">
    <property type="entry name" value="Pept_tRNA_hydro"/>
    <property type="match status" value="1"/>
</dbReference>
<dbReference type="Proteomes" id="UP000034471">
    <property type="component" value="Unassembled WGS sequence"/>
</dbReference>